<dbReference type="AlphaFoldDB" id="A0A918VLC2"/>
<gene>
    <name evidence="1" type="ORF">GCM10008090_17040</name>
</gene>
<comment type="caution">
    <text evidence="1">The sequence shown here is derived from an EMBL/GenBank/DDBJ whole genome shotgun (WGS) entry which is preliminary data.</text>
</comment>
<name>A0A918VLC2_9GAMM</name>
<evidence type="ECO:0000313" key="2">
    <source>
        <dbReference type="Proteomes" id="UP000614811"/>
    </source>
</evidence>
<dbReference type="Proteomes" id="UP000614811">
    <property type="component" value="Unassembled WGS sequence"/>
</dbReference>
<protein>
    <submittedName>
        <fullName evidence="1">Uncharacterized protein</fullName>
    </submittedName>
</protein>
<proteinExistence type="predicted"/>
<reference evidence="1" key="1">
    <citation type="journal article" date="2014" name="Int. J. Syst. Evol. Microbiol.">
        <title>Complete genome sequence of Corynebacterium casei LMG S-19264T (=DSM 44701T), isolated from a smear-ripened cheese.</title>
        <authorList>
            <consortium name="US DOE Joint Genome Institute (JGI-PGF)"/>
            <person name="Walter F."/>
            <person name="Albersmeier A."/>
            <person name="Kalinowski J."/>
            <person name="Ruckert C."/>
        </authorList>
    </citation>
    <scope>NUCLEOTIDE SEQUENCE</scope>
    <source>
        <strain evidence="1">KCTC 12711</strain>
    </source>
</reference>
<keyword evidence="2" id="KW-1185">Reference proteome</keyword>
<sequence>MFLHFVYNLERPMKIVNIVLLTMATLIAGCGAESNESDAGVLSGQLAEMQSTTSITNTSAWNGVPSGYISDGDPKSDRTELFVRFGQILAATTVYRRRAEGFRPRTTPAPEQMQKQIAHVAAAIDDQVRASSAAIAPVIEAKMHEVKQTFMIHDLLLGLTQEQQLQDLLNQDRSKRDVQQKARQNIFDLQSRLYSAIVAFFPSRHEFMLASSALIREAGDKMATAVSSEGVIVDIDLLEQAYSLIDLSVKLDPKNVTFCESQRAPIRNHKSAIDELLSAMVPLVQGQKIKVTASEAYELAARAQAIGEGFPKKDSNQCS</sequence>
<reference evidence="1" key="2">
    <citation type="submission" date="2020-09" db="EMBL/GenBank/DDBJ databases">
        <authorList>
            <person name="Sun Q."/>
            <person name="Kim S."/>
        </authorList>
    </citation>
    <scope>NUCLEOTIDE SEQUENCE</scope>
    <source>
        <strain evidence="1">KCTC 12711</strain>
    </source>
</reference>
<dbReference type="EMBL" id="BMXA01000002">
    <property type="protein sequence ID" value="GHA07805.1"/>
    <property type="molecule type" value="Genomic_DNA"/>
</dbReference>
<evidence type="ECO:0000313" key="1">
    <source>
        <dbReference type="EMBL" id="GHA07805.1"/>
    </source>
</evidence>
<accession>A0A918VLC2</accession>
<organism evidence="1 2">
    <name type="scientific">Arenicella chitinivorans</name>
    <dbReference type="NCBI Taxonomy" id="1329800"/>
    <lineage>
        <taxon>Bacteria</taxon>
        <taxon>Pseudomonadati</taxon>
        <taxon>Pseudomonadota</taxon>
        <taxon>Gammaproteobacteria</taxon>
        <taxon>Arenicellales</taxon>
        <taxon>Arenicellaceae</taxon>
        <taxon>Arenicella</taxon>
    </lineage>
</organism>